<dbReference type="Pfam" id="PF00079">
    <property type="entry name" value="Serpin"/>
    <property type="match status" value="1"/>
</dbReference>
<dbReference type="GO" id="GO:0004867">
    <property type="term" value="F:serine-type endopeptidase inhibitor activity"/>
    <property type="evidence" value="ECO:0007669"/>
    <property type="project" value="UniProtKB-KW"/>
</dbReference>
<gene>
    <name evidence="6" type="ORF">HHI36_004968</name>
</gene>
<proteinExistence type="inferred from homology"/>
<dbReference type="InterPro" id="IPR042178">
    <property type="entry name" value="Serpin_sf_1"/>
</dbReference>
<comment type="similarity">
    <text evidence="3">Belongs to the serpin family.</text>
</comment>
<accession>A0ABD2NSS4</accession>
<comment type="caution">
    <text evidence="6">The sequence shown here is derived from an EMBL/GenBank/DDBJ whole genome shotgun (WGS) entry which is preliminary data.</text>
</comment>
<protein>
    <recommendedName>
        <fullName evidence="5">Serpin domain-containing protein</fullName>
    </recommendedName>
</protein>
<keyword evidence="1" id="KW-0646">Protease inhibitor</keyword>
<dbReference type="PANTHER" id="PTHR11461">
    <property type="entry name" value="SERINE PROTEASE INHIBITOR, SERPIN"/>
    <property type="match status" value="1"/>
</dbReference>
<dbReference type="InterPro" id="IPR023795">
    <property type="entry name" value="Serpin_CS"/>
</dbReference>
<evidence type="ECO:0000256" key="4">
    <source>
        <dbReference type="SAM" id="SignalP"/>
    </source>
</evidence>
<dbReference type="InterPro" id="IPR036186">
    <property type="entry name" value="Serpin_sf"/>
</dbReference>
<dbReference type="PROSITE" id="PS00284">
    <property type="entry name" value="SERPIN"/>
    <property type="match status" value="1"/>
</dbReference>
<dbReference type="InterPro" id="IPR042185">
    <property type="entry name" value="Serpin_sf_2"/>
</dbReference>
<dbReference type="Proteomes" id="UP001516400">
    <property type="component" value="Unassembled WGS sequence"/>
</dbReference>
<evidence type="ECO:0000256" key="1">
    <source>
        <dbReference type="ARBA" id="ARBA00022690"/>
    </source>
</evidence>
<dbReference type="AlphaFoldDB" id="A0ABD2NSS4"/>
<keyword evidence="4" id="KW-0732">Signal</keyword>
<dbReference type="Gene3D" id="3.30.497.10">
    <property type="entry name" value="Antithrombin, subunit I, domain 2"/>
    <property type="match status" value="1"/>
</dbReference>
<dbReference type="Gene3D" id="2.10.310.10">
    <property type="entry name" value="Serpins superfamily"/>
    <property type="match status" value="1"/>
</dbReference>
<sequence length="420" mass="47785">MLRIMKPLVTVLMICLAGIYCQEPVTTCLGPIYSMNKLGYQSLYTGQQDFSLALLNAINMASPNENLFFSPYSTYQALLIAFFLSGNQTEMFLRNTLRLDKTMSKNDVEAAYKLDKLRTNFTDALAAYKFTSANKIYVSDAIEVRNCIMNLFRDEISQINFKQQPEDARNKINEWVETRTNNMIKDLLPPGSVDDSTDLVLVNAAYFKGIWLKKFNPAQTAQEIFYVSSTKQIMVDMMHIEDTFNYEVSETLGAHILEMPYKGDNISMYILLPPFSKTNDALENTLSKLTLEEFRKIVKGNNAFKQSIQVSLPKFSLEHTIELVPILEKMGVGNLFRSDVDLSALSIKNHVTLGRGIHKARIIINENGAEAAAATALVGWRIMEDEDEPLEFKCNRPFIFLIFNKDRNTILFTGVFRKPQ</sequence>
<dbReference type="CDD" id="cd19594">
    <property type="entry name" value="serpin_crustaceans_chelicerates_insects"/>
    <property type="match status" value="1"/>
</dbReference>
<organism evidence="6 7">
    <name type="scientific">Cryptolaemus montrouzieri</name>
    <dbReference type="NCBI Taxonomy" id="559131"/>
    <lineage>
        <taxon>Eukaryota</taxon>
        <taxon>Metazoa</taxon>
        <taxon>Ecdysozoa</taxon>
        <taxon>Arthropoda</taxon>
        <taxon>Hexapoda</taxon>
        <taxon>Insecta</taxon>
        <taxon>Pterygota</taxon>
        <taxon>Neoptera</taxon>
        <taxon>Endopterygota</taxon>
        <taxon>Coleoptera</taxon>
        <taxon>Polyphaga</taxon>
        <taxon>Cucujiformia</taxon>
        <taxon>Coccinelloidea</taxon>
        <taxon>Coccinellidae</taxon>
        <taxon>Scymninae</taxon>
        <taxon>Scymnini</taxon>
        <taxon>Cryptolaemus</taxon>
    </lineage>
</organism>
<dbReference type="SMART" id="SM00093">
    <property type="entry name" value="SERPIN"/>
    <property type="match status" value="1"/>
</dbReference>
<dbReference type="Gene3D" id="2.30.39.10">
    <property type="entry name" value="Alpha-1-antitrypsin, domain 1"/>
    <property type="match status" value="1"/>
</dbReference>
<dbReference type="InterPro" id="IPR000215">
    <property type="entry name" value="Serpin_fam"/>
</dbReference>
<name>A0ABD2NSS4_9CUCU</name>
<keyword evidence="2" id="KW-0722">Serine protease inhibitor</keyword>
<evidence type="ECO:0000313" key="7">
    <source>
        <dbReference type="Proteomes" id="UP001516400"/>
    </source>
</evidence>
<evidence type="ECO:0000256" key="2">
    <source>
        <dbReference type="ARBA" id="ARBA00022900"/>
    </source>
</evidence>
<dbReference type="EMBL" id="JABFTP020000144">
    <property type="protein sequence ID" value="KAL3281766.1"/>
    <property type="molecule type" value="Genomic_DNA"/>
</dbReference>
<dbReference type="SUPFAM" id="SSF56574">
    <property type="entry name" value="Serpins"/>
    <property type="match status" value="1"/>
</dbReference>
<evidence type="ECO:0000313" key="6">
    <source>
        <dbReference type="EMBL" id="KAL3281766.1"/>
    </source>
</evidence>
<evidence type="ECO:0000256" key="3">
    <source>
        <dbReference type="RuleBase" id="RU000411"/>
    </source>
</evidence>
<evidence type="ECO:0000259" key="5">
    <source>
        <dbReference type="SMART" id="SM00093"/>
    </source>
</evidence>
<feature type="chain" id="PRO_5044878575" description="Serpin domain-containing protein" evidence="4">
    <location>
        <begin position="22"/>
        <end position="420"/>
    </location>
</feature>
<dbReference type="PANTHER" id="PTHR11461:SF278">
    <property type="entry name" value="SERINE PROTEASE INHIBITOR 88EA"/>
    <property type="match status" value="1"/>
</dbReference>
<reference evidence="6 7" key="1">
    <citation type="journal article" date="2021" name="BMC Biol.">
        <title>Horizontally acquired antibacterial genes associated with adaptive radiation of ladybird beetles.</title>
        <authorList>
            <person name="Li H.S."/>
            <person name="Tang X.F."/>
            <person name="Huang Y.H."/>
            <person name="Xu Z.Y."/>
            <person name="Chen M.L."/>
            <person name="Du X.Y."/>
            <person name="Qiu B.Y."/>
            <person name="Chen P.T."/>
            <person name="Zhang W."/>
            <person name="Slipinski A."/>
            <person name="Escalona H.E."/>
            <person name="Waterhouse R.M."/>
            <person name="Zwick A."/>
            <person name="Pang H."/>
        </authorList>
    </citation>
    <scope>NUCLEOTIDE SEQUENCE [LARGE SCALE GENOMIC DNA]</scope>
    <source>
        <strain evidence="6">SYSU2018</strain>
    </source>
</reference>
<feature type="signal peptide" evidence="4">
    <location>
        <begin position="1"/>
        <end position="21"/>
    </location>
</feature>
<feature type="domain" description="Serpin" evidence="5">
    <location>
        <begin position="52"/>
        <end position="419"/>
    </location>
</feature>
<keyword evidence="7" id="KW-1185">Reference proteome</keyword>
<dbReference type="InterPro" id="IPR023796">
    <property type="entry name" value="Serpin_dom"/>
</dbReference>